<keyword evidence="2" id="KW-0648">Protein biosynthesis</keyword>
<dbReference type="OrthoDB" id="5752at2759"/>
<evidence type="ECO:0000313" key="3">
    <source>
        <dbReference type="Proteomes" id="UP000326759"/>
    </source>
</evidence>
<reference evidence="2 3" key="1">
    <citation type="journal article" date="2019" name="PLoS Biol.">
        <title>Sex chromosomes control vertical transmission of feminizing Wolbachia symbionts in an isopod.</title>
        <authorList>
            <person name="Becking T."/>
            <person name="Chebbi M.A."/>
            <person name="Giraud I."/>
            <person name="Moumen B."/>
            <person name="Laverre T."/>
            <person name="Caubet Y."/>
            <person name="Peccoud J."/>
            <person name="Gilbert C."/>
            <person name="Cordaux R."/>
        </authorList>
    </citation>
    <scope>NUCLEOTIDE SEQUENCE [LARGE SCALE GENOMIC DNA]</scope>
    <source>
        <strain evidence="2">ANa2</strain>
        <tissue evidence="2">Whole body excluding digestive tract and cuticle</tissue>
    </source>
</reference>
<dbReference type="GO" id="GO:0003743">
    <property type="term" value="F:translation initiation factor activity"/>
    <property type="evidence" value="ECO:0007669"/>
    <property type="project" value="UniProtKB-KW"/>
</dbReference>
<comment type="caution">
    <text evidence="2">The sequence shown here is derived from an EMBL/GenBank/DDBJ whole genome shotgun (WGS) entry which is preliminary data.</text>
</comment>
<dbReference type="GO" id="GO:0005669">
    <property type="term" value="C:transcription factor TFIID complex"/>
    <property type="evidence" value="ECO:0007669"/>
    <property type="project" value="InterPro"/>
</dbReference>
<dbReference type="PANTHER" id="PTHR13900">
    <property type="entry name" value="TRANSCRIPTION INITIATION FACTOR TFIID"/>
    <property type="match status" value="1"/>
</dbReference>
<organism evidence="2 3">
    <name type="scientific">Armadillidium nasatum</name>
    <dbReference type="NCBI Taxonomy" id="96803"/>
    <lineage>
        <taxon>Eukaryota</taxon>
        <taxon>Metazoa</taxon>
        <taxon>Ecdysozoa</taxon>
        <taxon>Arthropoda</taxon>
        <taxon>Crustacea</taxon>
        <taxon>Multicrustacea</taxon>
        <taxon>Malacostraca</taxon>
        <taxon>Eumalacostraca</taxon>
        <taxon>Peracarida</taxon>
        <taxon>Isopoda</taxon>
        <taxon>Oniscidea</taxon>
        <taxon>Crinocheta</taxon>
        <taxon>Armadillidiidae</taxon>
        <taxon>Armadillidium</taxon>
    </lineage>
</organism>
<dbReference type="InterPro" id="IPR040240">
    <property type="entry name" value="TAF1"/>
</dbReference>
<feature type="region of interest" description="Disordered" evidence="1">
    <location>
        <begin position="20"/>
        <end position="67"/>
    </location>
</feature>
<dbReference type="GO" id="GO:0051123">
    <property type="term" value="P:RNA polymerase II preinitiation complex assembly"/>
    <property type="evidence" value="ECO:0007669"/>
    <property type="project" value="TreeGrafter"/>
</dbReference>
<keyword evidence="2" id="KW-0396">Initiation factor</keyword>
<dbReference type="GO" id="GO:0017025">
    <property type="term" value="F:TBP-class protein binding"/>
    <property type="evidence" value="ECO:0007669"/>
    <property type="project" value="InterPro"/>
</dbReference>
<dbReference type="GO" id="GO:0004402">
    <property type="term" value="F:histone acetyltransferase activity"/>
    <property type="evidence" value="ECO:0007669"/>
    <property type="project" value="InterPro"/>
</dbReference>
<accession>A0A5N5TM78</accession>
<gene>
    <name evidence="2" type="primary">Taf1</name>
    <name evidence="2" type="ORF">Anas_01219</name>
</gene>
<protein>
    <submittedName>
        <fullName evidence="2">Transcription initiation factor TFIID subunit 1</fullName>
    </submittedName>
</protein>
<sequence length="348" mass="39423">MKNKSPFFIGKHIDYNGDAKSRLSQICEEEEEKKTDSELMPPPPPPCSEDSAAAESANSAKPNTPLAAMLPPKYANVDVKEFFPDFRQDSVLRFSRLFGPGKQAHLPKIWKHVKKKKKKKLNHQKSHDNQLNNINDNFEEKLNSGGIETKNEQSFRYLEEPPTLGFDLNFAPNPHPSECISDDESVLCKPADVENNANAVKGEGEKSKGNKDGPKEADWRFGPAQLWYDMLGVPATGDGFDYGFKVILKDIKPAFNELRSNGSSPPDEGYYDGDNEEEKEFPDDAFHMLTQYNWEEDIIWNGDDTKHKLNQKRKNMAAGWVPSSYNRTAQAFSPAWKIIYSIYINKKG</sequence>
<name>A0A5N5TM78_9CRUS</name>
<keyword evidence="3" id="KW-1185">Reference proteome</keyword>
<evidence type="ECO:0000313" key="2">
    <source>
        <dbReference type="EMBL" id="KAB7507256.1"/>
    </source>
</evidence>
<dbReference type="PANTHER" id="PTHR13900:SF0">
    <property type="entry name" value="TRANSCRIPTION INITIATION FACTOR TFIID SUBUNIT 1"/>
    <property type="match status" value="1"/>
</dbReference>
<evidence type="ECO:0000256" key="1">
    <source>
        <dbReference type="SAM" id="MobiDB-lite"/>
    </source>
</evidence>
<dbReference type="EMBL" id="SEYY01000435">
    <property type="protein sequence ID" value="KAB7507256.1"/>
    <property type="molecule type" value="Genomic_DNA"/>
</dbReference>
<dbReference type="AlphaFoldDB" id="A0A5N5TM78"/>
<dbReference type="Proteomes" id="UP000326759">
    <property type="component" value="Unassembled WGS sequence"/>
</dbReference>
<proteinExistence type="predicted"/>
<feature type="compositionally biased region" description="Low complexity" evidence="1">
    <location>
        <begin position="48"/>
        <end position="62"/>
    </location>
</feature>
<dbReference type="GO" id="GO:0016251">
    <property type="term" value="F:RNA polymerase II general transcription initiation factor activity"/>
    <property type="evidence" value="ECO:0007669"/>
    <property type="project" value="InterPro"/>
</dbReference>